<dbReference type="RefSeq" id="WP_322465580.1">
    <property type="nucleotide sequence ID" value="NZ_JAXOJX010000015.1"/>
</dbReference>
<comment type="caution">
    <text evidence="7">The sequence shown here is derived from an EMBL/GenBank/DDBJ whole genome shotgun (WGS) entry which is preliminary data.</text>
</comment>
<dbReference type="PANTHER" id="PTHR43808">
    <property type="entry name" value="ACETYLORNITHINE DEACETYLASE"/>
    <property type="match status" value="1"/>
</dbReference>
<evidence type="ECO:0000256" key="5">
    <source>
        <dbReference type="ARBA" id="ARBA00022833"/>
    </source>
</evidence>
<accession>A0ABU5IDL8</accession>
<dbReference type="Pfam" id="PF07687">
    <property type="entry name" value="M20_dimer"/>
    <property type="match status" value="1"/>
</dbReference>
<evidence type="ECO:0000256" key="1">
    <source>
        <dbReference type="ARBA" id="ARBA00001947"/>
    </source>
</evidence>
<protein>
    <submittedName>
        <fullName evidence="7">M20/M25/M40 family metallo-hydrolase</fullName>
    </submittedName>
</protein>
<dbReference type="SUPFAM" id="SSF53187">
    <property type="entry name" value="Zn-dependent exopeptidases"/>
    <property type="match status" value="1"/>
</dbReference>
<comment type="cofactor">
    <cofactor evidence="1">
        <name>Zn(2+)</name>
        <dbReference type="ChEBI" id="CHEBI:29105"/>
    </cofactor>
</comment>
<feature type="domain" description="Peptidase M20 dimerisation" evidence="6">
    <location>
        <begin position="186"/>
        <end position="299"/>
    </location>
</feature>
<evidence type="ECO:0000259" key="6">
    <source>
        <dbReference type="Pfam" id="PF07687"/>
    </source>
</evidence>
<evidence type="ECO:0000256" key="2">
    <source>
        <dbReference type="ARBA" id="ARBA00006247"/>
    </source>
</evidence>
<evidence type="ECO:0000256" key="4">
    <source>
        <dbReference type="ARBA" id="ARBA00022801"/>
    </source>
</evidence>
<keyword evidence="4" id="KW-0378">Hydrolase</keyword>
<dbReference type="InterPro" id="IPR002933">
    <property type="entry name" value="Peptidase_M20"/>
</dbReference>
<dbReference type="Gene3D" id="3.40.630.10">
    <property type="entry name" value="Zn peptidases"/>
    <property type="match status" value="1"/>
</dbReference>
<dbReference type="Pfam" id="PF01546">
    <property type="entry name" value="Peptidase_M20"/>
    <property type="match status" value="1"/>
</dbReference>
<name>A0ABU5IDL8_9BURK</name>
<dbReference type="InterPro" id="IPR011650">
    <property type="entry name" value="Peptidase_M20_dimer"/>
</dbReference>
<dbReference type="EMBL" id="JAXOJX010000015">
    <property type="protein sequence ID" value="MDZ5457214.1"/>
    <property type="molecule type" value="Genomic_DNA"/>
</dbReference>
<comment type="similarity">
    <text evidence="2">Belongs to the peptidase M20A family.</text>
</comment>
<gene>
    <name evidence="7" type="ORF">SM757_11600</name>
</gene>
<dbReference type="PANTHER" id="PTHR43808:SF8">
    <property type="entry name" value="PEPTIDASE M20 DIMERISATION DOMAIN-CONTAINING PROTEIN"/>
    <property type="match status" value="1"/>
</dbReference>
<evidence type="ECO:0000313" key="7">
    <source>
        <dbReference type="EMBL" id="MDZ5457214.1"/>
    </source>
</evidence>
<reference evidence="7 8" key="1">
    <citation type="submission" date="2023-11" db="EMBL/GenBank/DDBJ databases">
        <title>Draft genome of Azohydromonas lata strain H1 (DSM1123), a polyhydroxyalkanoate producer.</title>
        <authorList>
            <person name="Traversa D."/>
            <person name="D'Addabbo P."/>
            <person name="Pazzani C."/>
            <person name="Manzari C."/>
            <person name="Chiara M."/>
            <person name="Scrascia M."/>
        </authorList>
    </citation>
    <scope>NUCLEOTIDE SEQUENCE [LARGE SCALE GENOMIC DNA]</scope>
    <source>
        <strain evidence="7 8">H1</strain>
    </source>
</reference>
<dbReference type="InterPro" id="IPR050072">
    <property type="entry name" value="Peptidase_M20A"/>
</dbReference>
<organism evidence="7 8">
    <name type="scientific">Azohydromonas lata</name>
    <dbReference type="NCBI Taxonomy" id="45677"/>
    <lineage>
        <taxon>Bacteria</taxon>
        <taxon>Pseudomonadati</taxon>
        <taxon>Pseudomonadota</taxon>
        <taxon>Betaproteobacteria</taxon>
        <taxon>Burkholderiales</taxon>
        <taxon>Sphaerotilaceae</taxon>
        <taxon>Azohydromonas</taxon>
    </lineage>
</organism>
<sequence>MPSPETDFDVPADAITALLQSLVRTPSRAGEDAMAPVLDVAARWFQAHALPCERLMGDDGQPLGLYAEVQGRSAGSWMVLNATLDTAGFGDPGTWERDPVSGDIEGGRLHGRGGADSKAGAALFAHLLAHCHARRDRWAGRLGLLLDVDEHTGGFGGARRFFGGPPARRPDGVLIGYPGCERLMLGARGFVRARLAVAGEAAHAGSGSRRGANAVLRAAALAQALAALDRDLASRADAPDAPDAFPLPPCLTVTALHGGAGFTQVPDRCELLLDLRLTPAVDAAAMREAVEAVLRAQDATWPGLPATAVHWQSGWPAYRLADAHPLVAALRAGAADALGRTLPGAVAGPSNIGNYLAGLGVPALCGFGVAGGGVHAANEWVALESIAPVFRAYAGALGRLLGV</sequence>
<dbReference type="SUPFAM" id="SSF55031">
    <property type="entry name" value="Bacterial exopeptidase dimerisation domain"/>
    <property type="match status" value="1"/>
</dbReference>
<evidence type="ECO:0000256" key="3">
    <source>
        <dbReference type="ARBA" id="ARBA00022723"/>
    </source>
</evidence>
<proteinExistence type="inferred from homology"/>
<evidence type="ECO:0000313" key="8">
    <source>
        <dbReference type="Proteomes" id="UP001293718"/>
    </source>
</evidence>
<keyword evidence="3" id="KW-0479">Metal-binding</keyword>
<keyword evidence="5" id="KW-0862">Zinc</keyword>
<dbReference type="Proteomes" id="UP001293718">
    <property type="component" value="Unassembled WGS sequence"/>
</dbReference>
<dbReference type="Gene3D" id="3.30.70.360">
    <property type="match status" value="1"/>
</dbReference>
<dbReference type="InterPro" id="IPR036264">
    <property type="entry name" value="Bact_exopeptidase_dim_dom"/>
</dbReference>
<keyword evidence="8" id="KW-1185">Reference proteome</keyword>